<evidence type="ECO:0000256" key="8">
    <source>
        <dbReference type="RuleBase" id="RU000554"/>
    </source>
</evidence>
<dbReference type="EC" id="4.1.1.37" evidence="3 7"/>
<comment type="caution">
    <text evidence="7">Lacks conserved residue(s) required for the propagation of feature annotation.</text>
</comment>
<dbReference type="PANTHER" id="PTHR21091:SF169">
    <property type="entry name" value="UROPORPHYRINOGEN DECARBOXYLASE"/>
    <property type="match status" value="1"/>
</dbReference>
<gene>
    <name evidence="7" type="primary">hemE</name>
    <name evidence="12" type="ORF">E5163_07770</name>
</gene>
<keyword evidence="13" id="KW-1185">Reference proteome</keyword>
<comment type="similarity">
    <text evidence="2 7 9">Belongs to the uroporphyrinogen decarboxylase family.</text>
</comment>
<evidence type="ECO:0000256" key="3">
    <source>
        <dbReference type="ARBA" id="ARBA00012288"/>
    </source>
</evidence>
<evidence type="ECO:0000259" key="11">
    <source>
        <dbReference type="PROSITE" id="PS00907"/>
    </source>
</evidence>
<feature type="binding site" evidence="7">
    <location>
        <begin position="26"/>
        <end position="30"/>
    </location>
    <ligand>
        <name>substrate</name>
    </ligand>
</feature>
<feature type="domain" description="Uroporphyrinogen decarboxylase (URO-D)" evidence="11">
    <location>
        <begin position="139"/>
        <end position="155"/>
    </location>
</feature>
<keyword evidence="7" id="KW-0963">Cytoplasm</keyword>
<evidence type="ECO:0000256" key="7">
    <source>
        <dbReference type="HAMAP-Rule" id="MF_00218"/>
    </source>
</evidence>
<feature type="binding site" evidence="7">
    <location>
        <position position="151"/>
    </location>
    <ligand>
        <name>substrate</name>
    </ligand>
</feature>
<accession>A0A4S2H0F1</accession>
<proteinExistence type="inferred from homology"/>
<dbReference type="EMBL" id="SRXW01000002">
    <property type="protein sequence ID" value="TGY89020.1"/>
    <property type="molecule type" value="Genomic_DNA"/>
</dbReference>
<feature type="domain" description="Uroporphyrinogen decarboxylase (URO-D)" evidence="10">
    <location>
        <begin position="21"/>
        <end position="30"/>
    </location>
</feature>
<keyword evidence="5 7" id="KW-0456">Lyase</keyword>
<evidence type="ECO:0000256" key="2">
    <source>
        <dbReference type="ARBA" id="ARBA00009935"/>
    </source>
</evidence>
<dbReference type="Gene3D" id="3.20.20.210">
    <property type="match status" value="1"/>
</dbReference>
<dbReference type="PROSITE" id="PS00907">
    <property type="entry name" value="UROD_2"/>
    <property type="match status" value="1"/>
</dbReference>
<comment type="subunit">
    <text evidence="7">Homodimer.</text>
</comment>
<comment type="caution">
    <text evidence="12">The sequence shown here is derived from an EMBL/GenBank/DDBJ whole genome shotgun (WGS) entry which is preliminary data.</text>
</comment>
<dbReference type="InterPro" id="IPR006361">
    <property type="entry name" value="Uroporphyrinogen_deCO2ase_HemE"/>
</dbReference>
<dbReference type="InterPro" id="IPR038071">
    <property type="entry name" value="UROD/MetE-like_sf"/>
</dbReference>
<dbReference type="GO" id="GO:0004853">
    <property type="term" value="F:uroporphyrinogen decarboxylase activity"/>
    <property type="evidence" value="ECO:0007669"/>
    <property type="project" value="UniProtKB-UniRule"/>
</dbReference>
<dbReference type="InterPro" id="IPR000257">
    <property type="entry name" value="Uroporphyrinogen_deCOase"/>
</dbReference>
<comment type="function">
    <text evidence="7">Catalyzes the decarboxylation of four acetate groups of uroporphyrinogen-III to yield coproporphyrinogen-III.</text>
</comment>
<evidence type="ECO:0000256" key="4">
    <source>
        <dbReference type="ARBA" id="ARBA00022793"/>
    </source>
</evidence>
<keyword evidence="6 7" id="KW-0627">Porphyrin biosynthesis</keyword>
<evidence type="ECO:0000313" key="12">
    <source>
        <dbReference type="EMBL" id="TGY89020.1"/>
    </source>
</evidence>
<keyword evidence="4 7" id="KW-0210">Decarboxylase</keyword>
<evidence type="ECO:0000256" key="6">
    <source>
        <dbReference type="ARBA" id="ARBA00023244"/>
    </source>
</evidence>
<protein>
    <recommendedName>
        <fullName evidence="3 7">Uroporphyrinogen decarboxylase</fullName>
        <shortName evidence="7">UPD</shortName>
        <shortName evidence="7">URO-D</shortName>
        <ecNumber evidence="3 7">4.1.1.37</ecNumber>
    </recommendedName>
</protein>
<evidence type="ECO:0000256" key="9">
    <source>
        <dbReference type="RuleBase" id="RU004169"/>
    </source>
</evidence>
<dbReference type="OrthoDB" id="9806656at2"/>
<dbReference type="GO" id="GO:0019353">
    <property type="term" value="P:protoporphyrinogen IX biosynthetic process from glutamate"/>
    <property type="evidence" value="ECO:0007669"/>
    <property type="project" value="TreeGrafter"/>
</dbReference>
<evidence type="ECO:0000313" key="13">
    <source>
        <dbReference type="Proteomes" id="UP000308054"/>
    </source>
</evidence>
<dbReference type="UniPathway" id="UPA00251">
    <property type="reaction ID" value="UER00321"/>
</dbReference>
<name>A0A4S2H0F1_9PROT</name>
<dbReference type="AlphaFoldDB" id="A0A4S2H0F1"/>
<evidence type="ECO:0000256" key="5">
    <source>
        <dbReference type="ARBA" id="ARBA00023239"/>
    </source>
</evidence>
<dbReference type="GO" id="GO:0005829">
    <property type="term" value="C:cytosol"/>
    <property type="evidence" value="ECO:0007669"/>
    <property type="project" value="TreeGrafter"/>
</dbReference>
<comment type="pathway">
    <text evidence="1 7 8">Porphyrin-containing compound metabolism; protoporphyrin-IX biosynthesis; coproporphyrinogen-III from 5-aminolevulinate: step 4/4.</text>
</comment>
<dbReference type="RefSeq" id="WP_135995558.1">
    <property type="nucleotide sequence ID" value="NZ_CP071057.1"/>
</dbReference>
<dbReference type="Pfam" id="PF01208">
    <property type="entry name" value="URO-D"/>
    <property type="match status" value="1"/>
</dbReference>
<feature type="binding site" evidence="7">
    <location>
        <position position="322"/>
    </location>
    <ligand>
        <name>substrate</name>
    </ligand>
</feature>
<sequence>MSPSGKPLLDVLAGKTRTPPPIWLMRQAGRYLPEYREVRARQPDFIAFCLNPQAAAEVTLQPIRRYGFDASIVFADILLIPHALGQKVWFEKGEGPKLEPVAPKDAGRLQLDRVEERLEPVCETLRILRRELPGDCTLIGFAGAPWTVATYMIEGGGSKDRWAARTAAWSDPAGFDALMAVLADATARYLIAQARAGAEVLKLFESWAEGLPAPLFERVVIAPTRAIVDQVRAAGIEAPIIGFPKGAGPLAVRYARETGIDALAIDHGLDTGWAAGALPAGLPVQGQLDPAVLKAGGAALDGEVDRLLAAWKDRPYVFNLGHGINPDVPPDHVTRLVNRVRGL</sequence>
<evidence type="ECO:0000256" key="1">
    <source>
        <dbReference type="ARBA" id="ARBA00004804"/>
    </source>
</evidence>
<evidence type="ECO:0000259" key="10">
    <source>
        <dbReference type="PROSITE" id="PS00906"/>
    </source>
</evidence>
<dbReference type="PROSITE" id="PS00906">
    <property type="entry name" value="UROD_1"/>
    <property type="match status" value="1"/>
</dbReference>
<dbReference type="NCBIfam" id="TIGR01464">
    <property type="entry name" value="hemE"/>
    <property type="match status" value="1"/>
</dbReference>
<dbReference type="CDD" id="cd00717">
    <property type="entry name" value="URO-D"/>
    <property type="match status" value="1"/>
</dbReference>
<reference evidence="12 13" key="1">
    <citation type="journal article" date="2017" name="Int. J. Syst. Evol. Microbiol.">
        <title>Marinicauda algicola sp. nov., isolated from a marine red alga Rhodosorus marinus.</title>
        <authorList>
            <person name="Jeong S.E."/>
            <person name="Jeon S.H."/>
            <person name="Chun B.H."/>
            <person name="Kim D.W."/>
            <person name="Jeon C.O."/>
        </authorList>
    </citation>
    <scope>NUCLEOTIDE SEQUENCE [LARGE SCALE GENOMIC DNA]</scope>
    <source>
        <strain evidence="12 13">JCM 31718</strain>
    </source>
</reference>
<organism evidence="12 13">
    <name type="scientific">Marinicauda algicola</name>
    <dbReference type="NCBI Taxonomy" id="2029849"/>
    <lineage>
        <taxon>Bacteria</taxon>
        <taxon>Pseudomonadati</taxon>
        <taxon>Pseudomonadota</taxon>
        <taxon>Alphaproteobacteria</taxon>
        <taxon>Maricaulales</taxon>
        <taxon>Maricaulaceae</taxon>
        <taxon>Marinicauda</taxon>
    </lineage>
</organism>
<dbReference type="Proteomes" id="UP000308054">
    <property type="component" value="Unassembled WGS sequence"/>
</dbReference>
<comment type="catalytic activity">
    <reaction evidence="7 8">
        <text>uroporphyrinogen III + 4 H(+) = coproporphyrinogen III + 4 CO2</text>
        <dbReference type="Rhea" id="RHEA:19865"/>
        <dbReference type="ChEBI" id="CHEBI:15378"/>
        <dbReference type="ChEBI" id="CHEBI:16526"/>
        <dbReference type="ChEBI" id="CHEBI:57308"/>
        <dbReference type="ChEBI" id="CHEBI:57309"/>
        <dbReference type="EC" id="4.1.1.37"/>
    </reaction>
</comment>
<dbReference type="SUPFAM" id="SSF51726">
    <property type="entry name" value="UROD/MetE-like"/>
    <property type="match status" value="1"/>
</dbReference>
<feature type="site" description="Transition state stabilizer" evidence="7">
    <location>
        <position position="76"/>
    </location>
</feature>
<dbReference type="PANTHER" id="PTHR21091">
    <property type="entry name" value="METHYLTETRAHYDROFOLATE:HOMOCYSTEINE METHYLTRANSFERASE RELATED"/>
    <property type="match status" value="1"/>
</dbReference>
<feature type="binding site" evidence="7">
    <location>
        <position position="206"/>
    </location>
    <ligand>
        <name>substrate</name>
    </ligand>
</feature>
<dbReference type="HAMAP" id="MF_00218">
    <property type="entry name" value="URO_D"/>
    <property type="match status" value="1"/>
</dbReference>
<comment type="subcellular location">
    <subcellularLocation>
        <location evidence="7">Cytoplasm</location>
    </subcellularLocation>
</comment>
<feature type="binding site" evidence="7">
    <location>
        <position position="76"/>
    </location>
    <ligand>
        <name>substrate</name>
    </ligand>
</feature>